<evidence type="ECO:0000313" key="3">
    <source>
        <dbReference type="Proteomes" id="UP000193642"/>
    </source>
</evidence>
<comment type="caution">
    <text evidence="2">The sequence shown here is derived from an EMBL/GenBank/DDBJ whole genome shotgun (WGS) entry which is preliminary data.</text>
</comment>
<feature type="compositionally biased region" description="Low complexity" evidence="1">
    <location>
        <begin position="121"/>
        <end position="132"/>
    </location>
</feature>
<dbReference type="Proteomes" id="UP000193642">
    <property type="component" value="Unassembled WGS sequence"/>
</dbReference>
<proteinExistence type="predicted"/>
<feature type="region of interest" description="Disordered" evidence="1">
    <location>
        <begin position="63"/>
        <end position="86"/>
    </location>
</feature>
<dbReference type="CDD" id="cd02208">
    <property type="entry name" value="cupin_RmlC-like"/>
    <property type="match status" value="1"/>
</dbReference>
<evidence type="ECO:0000256" key="1">
    <source>
        <dbReference type="SAM" id="MobiDB-lite"/>
    </source>
</evidence>
<feature type="compositionally biased region" description="Low complexity" evidence="1">
    <location>
        <begin position="101"/>
        <end position="110"/>
    </location>
</feature>
<dbReference type="InterPro" id="IPR011051">
    <property type="entry name" value="RmlC_Cupin_sf"/>
</dbReference>
<evidence type="ECO:0000313" key="2">
    <source>
        <dbReference type="EMBL" id="ORY37572.1"/>
    </source>
</evidence>
<dbReference type="Gene3D" id="2.60.120.10">
    <property type="entry name" value="Jelly Rolls"/>
    <property type="match status" value="1"/>
</dbReference>
<organism evidence="2 3">
    <name type="scientific">Rhizoclosmatium globosum</name>
    <dbReference type="NCBI Taxonomy" id="329046"/>
    <lineage>
        <taxon>Eukaryota</taxon>
        <taxon>Fungi</taxon>
        <taxon>Fungi incertae sedis</taxon>
        <taxon>Chytridiomycota</taxon>
        <taxon>Chytridiomycota incertae sedis</taxon>
        <taxon>Chytridiomycetes</taxon>
        <taxon>Chytridiales</taxon>
        <taxon>Chytriomycetaceae</taxon>
        <taxon>Rhizoclosmatium</taxon>
    </lineage>
</organism>
<protein>
    <submittedName>
        <fullName evidence="2">Uncharacterized protein</fullName>
    </submittedName>
</protein>
<feature type="compositionally biased region" description="Basic residues" evidence="1">
    <location>
        <begin position="71"/>
        <end position="86"/>
    </location>
</feature>
<feature type="region of interest" description="Disordered" evidence="1">
    <location>
        <begin position="101"/>
        <end position="165"/>
    </location>
</feature>
<name>A0A1Y2BS38_9FUNG</name>
<accession>A0A1Y2BS38</accession>
<dbReference type="SUPFAM" id="SSF51182">
    <property type="entry name" value="RmlC-like cupins"/>
    <property type="match status" value="1"/>
</dbReference>
<sequence length="378" mass="42729">MTSGAPQCIEEEDSRNEAVNIKSEAELESYSSDNESWYEKEDANTFFVKQETNLLTLREDEVNQSSFSHATHQKKNKTVKVKVKVKERKTESNLSFSSTSFLTTTATTSDSESDEHDHDLFTPTSSSTSSSTSKRRRPHRTKSSSAIHTIPKTIPKTKRKQSRLNPWKPFELELNVGEKRPSPLRIGFGFGFGFGFGPCHSLASFNSGNSVNSVNSVNSWPRETSQVKAAWTRTRLVVARTLKSQNDPQLERVDASLTQTQSQKKETLVVITRKNEQKAALEVGETDPFNELTQVGPTYTWKILKHRDALERVVDYDQVVKVIQGELEVRFRRNAKGYMIAGEGDCVFLPAHVLYTLINASSHPTEFEYFSTVRTTFN</sequence>
<dbReference type="AlphaFoldDB" id="A0A1Y2BS38"/>
<gene>
    <name evidence="2" type="ORF">BCR33DRAFT_854585</name>
</gene>
<reference evidence="2 3" key="1">
    <citation type="submission" date="2016-07" db="EMBL/GenBank/DDBJ databases">
        <title>Pervasive Adenine N6-methylation of Active Genes in Fungi.</title>
        <authorList>
            <consortium name="DOE Joint Genome Institute"/>
            <person name="Mondo S.J."/>
            <person name="Dannebaum R.O."/>
            <person name="Kuo R.C."/>
            <person name="Labutti K."/>
            <person name="Haridas S."/>
            <person name="Kuo A."/>
            <person name="Salamov A."/>
            <person name="Ahrendt S.R."/>
            <person name="Lipzen A."/>
            <person name="Sullivan W."/>
            <person name="Andreopoulos W.B."/>
            <person name="Clum A."/>
            <person name="Lindquist E."/>
            <person name="Daum C."/>
            <person name="Ramamoorthy G.K."/>
            <person name="Gryganskyi A."/>
            <person name="Culley D."/>
            <person name="Magnuson J.K."/>
            <person name="James T.Y."/>
            <person name="O'Malley M.A."/>
            <person name="Stajich J.E."/>
            <person name="Spatafora J.W."/>
            <person name="Visel A."/>
            <person name="Grigoriev I.V."/>
        </authorList>
    </citation>
    <scope>NUCLEOTIDE SEQUENCE [LARGE SCALE GENOMIC DNA]</scope>
    <source>
        <strain evidence="2 3">JEL800</strain>
    </source>
</reference>
<feature type="region of interest" description="Disordered" evidence="1">
    <location>
        <begin position="1"/>
        <end position="36"/>
    </location>
</feature>
<dbReference type="InterPro" id="IPR014710">
    <property type="entry name" value="RmlC-like_jellyroll"/>
</dbReference>
<keyword evidence="3" id="KW-1185">Reference proteome</keyword>
<feature type="compositionally biased region" description="Low complexity" evidence="1">
    <location>
        <begin position="143"/>
        <end position="154"/>
    </location>
</feature>
<dbReference type="EMBL" id="MCGO01000049">
    <property type="protein sequence ID" value="ORY37572.1"/>
    <property type="molecule type" value="Genomic_DNA"/>
</dbReference>
<feature type="compositionally biased region" description="Basic residues" evidence="1">
    <location>
        <begin position="133"/>
        <end position="142"/>
    </location>
</feature>